<name>A0A9X0BMK9_9EURO</name>
<sequence length="65" mass="7286">MGQLLWSFCSTRSNDQAWHGISSTNLTVVRSQLSLVDNSLVKGRLIGERRFIGIECTESSIQKKC</sequence>
<dbReference type="AlphaFoldDB" id="A0A9X0BMK9"/>
<evidence type="ECO:0000313" key="2">
    <source>
        <dbReference type="Proteomes" id="UP001147760"/>
    </source>
</evidence>
<gene>
    <name evidence="1" type="ORF">N7530_006418</name>
</gene>
<dbReference type="EMBL" id="JAPWDO010000004">
    <property type="protein sequence ID" value="KAJ5472417.1"/>
    <property type="molecule type" value="Genomic_DNA"/>
</dbReference>
<dbReference type="Proteomes" id="UP001147760">
    <property type="component" value="Unassembled WGS sequence"/>
</dbReference>
<protein>
    <submittedName>
        <fullName evidence="1">Uncharacterized protein</fullName>
    </submittedName>
</protein>
<accession>A0A9X0BMK9</accession>
<proteinExistence type="predicted"/>
<reference evidence="1" key="2">
    <citation type="journal article" date="2023" name="IMA Fungus">
        <title>Comparative genomic study of the Penicillium genus elucidates a diverse pangenome and 15 lateral gene transfer events.</title>
        <authorList>
            <person name="Petersen C."/>
            <person name="Sorensen T."/>
            <person name="Nielsen M.R."/>
            <person name="Sondergaard T.E."/>
            <person name="Sorensen J.L."/>
            <person name="Fitzpatrick D.A."/>
            <person name="Frisvad J.C."/>
            <person name="Nielsen K.L."/>
        </authorList>
    </citation>
    <scope>NUCLEOTIDE SEQUENCE</scope>
    <source>
        <strain evidence="1">IBT 17660</strain>
    </source>
</reference>
<evidence type="ECO:0000313" key="1">
    <source>
        <dbReference type="EMBL" id="KAJ5472417.1"/>
    </source>
</evidence>
<comment type="caution">
    <text evidence="1">The sequence shown here is derived from an EMBL/GenBank/DDBJ whole genome shotgun (WGS) entry which is preliminary data.</text>
</comment>
<organism evidence="1 2">
    <name type="scientific">Penicillium desertorum</name>
    <dbReference type="NCBI Taxonomy" id="1303715"/>
    <lineage>
        <taxon>Eukaryota</taxon>
        <taxon>Fungi</taxon>
        <taxon>Dikarya</taxon>
        <taxon>Ascomycota</taxon>
        <taxon>Pezizomycotina</taxon>
        <taxon>Eurotiomycetes</taxon>
        <taxon>Eurotiomycetidae</taxon>
        <taxon>Eurotiales</taxon>
        <taxon>Aspergillaceae</taxon>
        <taxon>Penicillium</taxon>
    </lineage>
</organism>
<keyword evidence="2" id="KW-1185">Reference proteome</keyword>
<reference evidence="1" key="1">
    <citation type="submission" date="2022-12" db="EMBL/GenBank/DDBJ databases">
        <authorList>
            <person name="Petersen C."/>
        </authorList>
    </citation>
    <scope>NUCLEOTIDE SEQUENCE</scope>
    <source>
        <strain evidence="1">IBT 17660</strain>
    </source>
</reference>